<sequence>MEAEHGYYEIADRSPYQNEQVTNNIPATQSTNYENLKDNVNVTRDEQGYADIQSVGPRVVTTPNEGYETFIGRKYENMSRNQQNESGYEHMA</sequence>
<name>H2XM32_CIOIN</name>
<accession>H2XM32</accession>
<dbReference type="Ensembl" id="ENSCINT00000037195.1">
    <property type="protein sequence ID" value="ENSCINP00000030714.1"/>
    <property type="gene ID" value="ENSCING00000019776.1"/>
</dbReference>
<reference evidence="1" key="3">
    <citation type="submission" date="2025-09" db="UniProtKB">
        <authorList>
            <consortium name="Ensembl"/>
        </authorList>
    </citation>
    <scope>IDENTIFICATION</scope>
</reference>
<keyword evidence="2" id="KW-1185">Reference proteome</keyword>
<evidence type="ECO:0000313" key="2">
    <source>
        <dbReference type="Proteomes" id="UP000008144"/>
    </source>
</evidence>
<evidence type="ECO:0000313" key="1">
    <source>
        <dbReference type="Ensembl" id="ENSCINP00000030714.1"/>
    </source>
</evidence>
<organism evidence="1 2">
    <name type="scientific">Ciona intestinalis</name>
    <name type="common">Transparent sea squirt</name>
    <name type="synonym">Ascidia intestinalis</name>
    <dbReference type="NCBI Taxonomy" id="7719"/>
    <lineage>
        <taxon>Eukaryota</taxon>
        <taxon>Metazoa</taxon>
        <taxon>Chordata</taxon>
        <taxon>Tunicata</taxon>
        <taxon>Ascidiacea</taxon>
        <taxon>Phlebobranchia</taxon>
        <taxon>Cionidae</taxon>
        <taxon>Ciona</taxon>
    </lineage>
</organism>
<reference evidence="1" key="2">
    <citation type="submission" date="2025-08" db="UniProtKB">
        <authorList>
            <consortium name="Ensembl"/>
        </authorList>
    </citation>
    <scope>IDENTIFICATION</scope>
</reference>
<dbReference type="InParanoid" id="H2XM32"/>
<protein>
    <submittedName>
        <fullName evidence="1">Uncharacterized protein</fullName>
    </submittedName>
</protein>
<dbReference type="HOGENOM" id="CLU_2412579_0_0_1"/>
<proteinExistence type="predicted"/>
<dbReference type="AlphaFoldDB" id="H2XM32"/>
<dbReference type="Proteomes" id="UP000008144">
    <property type="component" value="Unassembled WGS sequence"/>
</dbReference>
<reference evidence="2" key="1">
    <citation type="journal article" date="2002" name="Science">
        <title>The draft genome of Ciona intestinalis: insights into chordate and vertebrate origins.</title>
        <authorList>
            <person name="Dehal P."/>
            <person name="Satou Y."/>
            <person name="Campbell R.K."/>
            <person name="Chapman J."/>
            <person name="Degnan B."/>
            <person name="De Tomaso A."/>
            <person name="Davidson B."/>
            <person name="Di Gregorio A."/>
            <person name="Gelpke M."/>
            <person name="Goodstein D.M."/>
            <person name="Harafuji N."/>
            <person name="Hastings K.E."/>
            <person name="Ho I."/>
            <person name="Hotta K."/>
            <person name="Huang W."/>
            <person name="Kawashima T."/>
            <person name="Lemaire P."/>
            <person name="Martinez D."/>
            <person name="Meinertzhagen I.A."/>
            <person name="Necula S."/>
            <person name="Nonaka M."/>
            <person name="Putnam N."/>
            <person name="Rash S."/>
            <person name="Saiga H."/>
            <person name="Satake M."/>
            <person name="Terry A."/>
            <person name="Yamada L."/>
            <person name="Wang H.G."/>
            <person name="Awazu S."/>
            <person name="Azumi K."/>
            <person name="Boore J."/>
            <person name="Branno M."/>
            <person name="Chin-Bow S."/>
            <person name="DeSantis R."/>
            <person name="Doyle S."/>
            <person name="Francino P."/>
            <person name="Keys D.N."/>
            <person name="Haga S."/>
            <person name="Hayashi H."/>
            <person name="Hino K."/>
            <person name="Imai K.S."/>
            <person name="Inaba K."/>
            <person name="Kano S."/>
            <person name="Kobayashi K."/>
            <person name="Kobayashi M."/>
            <person name="Lee B.I."/>
            <person name="Makabe K.W."/>
            <person name="Manohar C."/>
            <person name="Matassi G."/>
            <person name="Medina M."/>
            <person name="Mochizuki Y."/>
            <person name="Mount S."/>
            <person name="Morishita T."/>
            <person name="Miura S."/>
            <person name="Nakayama A."/>
            <person name="Nishizaka S."/>
            <person name="Nomoto H."/>
            <person name="Ohta F."/>
            <person name="Oishi K."/>
            <person name="Rigoutsos I."/>
            <person name="Sano M."/>
            <person name="Sasaki A."/>
            <person name="Sasakura Y."/>
            <person name="Shoguchi E."/>
            <person name="Shin-i T."/>
            <person name="Spagnuolo A."/>
            <person name="Stainier D."/>
            <person name="Suzuki M.M."/>
            <person name="Tassy O."/>
            <person name="Takatori N."/>
            <person name="Tokuoka M."/>
            <person name="Yagi K."/>
            <person name="Yoshizaki F."/>
            <person name="Wada S."/>
            <person name="Zhang C."/>
            <person name="Hyatt P.D."/>
            <person name="Larimer F."/>
            <person name="Detter C."/>
            <person name="Doggett N."/>
            <person name="Glavina T."/>
            <person name="Hawkins T."/>
            <person name="Richardson P."/>
            <person name="Lucas S."/>
            <person name="Kohara Y."/>
            <person name="Levine M."/>
            <person name="Satoh N."/>
            <person name="Rokhsar D.S."/>
        </authorList>
    </citation>
    <scope>NUCLEOTIDE SEQUENCE [LARGE SCALE GENOMIC DNA]</scope>
</reference>